<evidence type="ECO:0000313" key="2">
    <source>
        <dbReference type="EMBL" id="SHJ71569.1"/>
    </source>
</evidence>
<organism evidence="2 3">
    <name type="scientific">Propionispora hippei DSM 15287</name>
    <dbReference type="NCBI Taxonomy" id="1123003"/>
    <lineage>
        <taxon>Bacteria</taxon>
        <taxon>Bacillati</taxon>
        <taxon>Bacillota</taxon>
        <taxon>Negativicutes</taxon>
        <taxon>Selenomonadales</taxon>
        <taxon>Sporomusaceae</taxon>
        <taxon>Propionispora</taxon>
    </lineage>
</organism>
<keyword evidence="3" id="KW-1185">Reference proteome</keyword>
<gene>
    <name evidence="2" type="ORF">SAMN02745170_03145</name>
</gene>
<evidence type="ECO:0000256" key="1">
    <source>
        <dbReference type="SAM" id="MobiDB-lite"/>
    </source>
</evidence>
<sequence>MLYMNYPGGFKLEFGSPVTVLTTAATGGHSRHRRQGVFTGVVLAESQLDFKRGKHISISFAGMGGESSECESDYSEYEDCKDSETEETETTEYQKPFKKKKEEEFLVMALTQPSCPYVAGQIVWINVAEIVSIGAVCTSPVRR</sequence>
<dbReference type="AlphaFoldDB" id="A0A1M6LK59"/>
<dbReference type="Proteomes" id="UP000322917">
    <property type="component" value="Unassembled WGS sequence"/>
</dbReference>
<feature type="region of interest" description="Disordered" evidence="1">
    <location>
        <begin position="64"/>
        <end position="95"/>
    </location>
</feature>
<name>A0A1M6LK59_9FIRM</name>
<protein>
    <submittedName>
        <fullName evidence="2">Uncharacterized protein</fullName>
    </submittedName>
</protein>
<accession>A0A1M6LK59</accession>
<evidence type="ECO:0000313" key="3">
    <source>
        <dbReference type="Proteomes" id="UP000322917"/>
    </source>
</evidence>
<dbReference type="EMBL" id="FQZD01000034">
    <property type="protein sequence ID" value="SHJ71569.1"/>
    <property type="molecule type" value="Genomic_DNA"/>
</dbReference>
<reference evidence="2 3" key="1">
    <citation type="submission" date="2016-11" db="EMBL/GenBank/DDBJ databases">
        <authorList>
            <person name="Varghese N."/>
            <person name="Submissions S."/>
        </authorList>
    </citation>
    <scope>NUCLEOTIDE SEQUENCE [LARGE SCALE GENOMIC DNA]</scope>
    <source>
        <strain evidence="2 3">DSM 15287</strain>
    </source>
</reference>
<proteinExistence type="predicted"/>
<feature type="compositionally biased region" description="Acidic residues" evidence="1">
    <location>
        <begin position="68"/>
        <end position="77"/>
    </location>
</feature>